<accession>A0A8T0CM72</accession>
<dbReference type="Proteomes" id="UP000806378">
    <property type="component" value="Unassembled WGS sequence"/>
</dbReference>
<comment type="caution">
    <text evidence="1">The sequence shown here is derived from an EMBL/GenBank/DDBJ whole genome shotgun (WGS) entry which is preliminary data.</text>
</comment>
<proteinExistence type="predicted"/>
<dbReference type="AlphaFoldDB" id="A0A8T0CM72"/>
<keyword evidence="2" id="KW-1185">Reference proteome</keyword>
<dbReference type="EMBL" id="MU091577">
    <property type="protein sequence ID" value="KAF7846915.1"/>
    <property type="molecule type" value="Genomic_DNA"/>
</dbReference>
<protein>
    <submittedName>
        <fullName evidence="1">Uncharacterized protein</fullName>
    </submittedName>
</protein>
<dbReference type="Gramene" id="rna-gnl|WGS:JABURB|Cocit.L3595.1">
    <property type="protein sequence ID" value="cds-KAF7846915.1"/>
    <property type="gene ID" value="gene-BT93_L3595"/>
</dbReference>
<evidence type="ECO:0000313" key="1">
    <source>
        <dbReference type="EMBL" id="KAF7846915.1"/>
    </source>
</evidence>
<name>A0A8T0CM72_CORYI</name>
<sequence>MLPDISLGVDGSLDAHCEGNRLLETEQEVCDRFGFRNEVDAVPGLGKTGQGIAVQLAKSSYITSDAAIRSQILSKPQAAQGALHPSLNEGLIAGRQGDQQGLFKGTNASPLVGLLPRSSFV</sequence>
<gene>
    <name evidence="1" type="ORF">BT93_L3595</name>
</gene>
<reference evidence="1" key="1">
    <citation type="submission" date="2020-05" db="EMBL/GenBank/DDBJ databases">
        <title>WGS assembly of Corymbia citriodora subspecies variegata.</title>
        <authorList>
            <person name="Barry K."/>
            <person name="Hundley H."/>
            <person name="Shu S."/>
            <person name="Jenkins J."/>
            <person name="Grimwood J."/>
            <person name="Baten A."/>
        </authorList>
    </citation>
    <scope>NUCLEOTIDE SEQUENCE</scope>
    <source>
        <strain evidence="1">CV2-018</strain>
    </source>
</reference>
<evidence type="ECO:0000313" key="2">
    <source>
        <dbReference type="Proteomes" id="UP000806378"/>
    </source>
</evidence>
<organism evidence="1 2">
    <name type="scientific">Corymbia citriodora subsp. variegata</name>
    <dbReference type="NCBI Taxonomy" id="360336"/>
    <lineage>
        <taxon>Eukaryota</taxon>
        <taxon>Viridiplantae</taxon>
        <taxon>Streptophyta</taxon>
        <taxon>Embryophyta</taxon>
        <taxon>Tracheophyta</taxon>
        <taxon>Spermatophyta</taxon>
        <taxon>Magnoliopsida</taxon>
        <taxon>eudicotyledons</taxon>
        <taxon>Gunneridae</taxon>
        <taxon>Pentapetalae</taxon>
        <taxon>rosids</taxon>
        <taxon>malvids</taxon>
        <taxon>Myrtales</taxon>
        <taxon>Myrtaceae</taxon>
        <taxon>Myrtoideae</taxon>
        <taxon>Eucalypteae</taxon>
        <taxon>Corymbia</taxon>
    </lineage>
</organism>